<evidence type="ECO:0000256" key="2">
    <source>
        <dbReference type="ARBA" id="ARBA00022801"/>
    </source>
</evidence>
<keyword evidence="2 5" id="KW-0378">Hydrolase</keyword>
<protein>
    <submittedName>
        <fullName evidence="5">ADP-ribosylglycohydrolase</fullName>
    </submittedName>
</protein>
<dbReference type="PANTHER" id="PTHR16222:SF24">
    <property type="entry name" value="ADP-RIBOSYLHYDROLASE ARH3"/>
    <property type="match status" value="1"/>
</dbReference>
<name>A0A1H6U083_9ACTN</name>
<reference evidence="6" key="1">
    <citation type="submission" date="2016-10" db="EMBL/GenBank/DDBJ databases">
        <authorList>
            <person name="Varghese N."/>
            <person name="Submissions S."/>
        </authorList>
    </citation>
    <scope>NUCLEOTIDE SEQUENCE [LARGE SCALE GENOMIC DNA]</scope>
    <source>
        <strain evidence="6">CGMCC 4.7038</strain>
    </source>
</reference>
<sequence>MVVWTPGAEDMLTTVDRVAGALIAYACGDALGVPYEGRPATGDGDEEIERPRASARWAAGATSDDTALTLLAARCLVDSGGSADAAMFLSRLVAHDPPVPGIGPSTRAALACFRRTGEVPGDREGGTNGAPMRALPVGWSVPPSRPELLVARTVESTRATHRAPEALVAACVMAACASWSVAGASAAVLLDVAVEMVGPAQRVCGQAPRLTGVLAELRAGGWRPSVAGVGLDPGETVAAVLHCVRQAESLRGGLLAAVRLGGDVDTVAALVGGLLGARLTAAQVRAQLPWSSLVALPDAAQVRRLAAGLVDLRFSAGRAVV</sequence>
<evidence type="ECO:0000313" key="5">
    <source>
        <dbReference type="EMBL" id="SEI85709.1"/>
    </source>
</evidence>
<feature type="binding site" evidence="3">
    <location>
        <position position="64"/>
    </location>
    <ligand>
        <name>Mg(2+)</name>
        <dbReference type="ChEBI" id="CHEBI:18420"/>
        <label>1</label>
    </ligand>
</feature>
<evidence type="ECO:0000256" key="1">
    <source>
        <dbReference type="ARBA" id="ARBA00010702"/>
    </source>
</evidence>
<dbReference type="Pfam" id="PF03747">
    <property type="entry name" value="ADP_ribosyl_GH"/>
    <property type="match status" value="1"/>
</dbReference>
<proteinExistence type="inferred from homology"/>
<comment type="similarity">
    <text evidence="1">Belongs to the ADP-ribosylglycohydrolase family.</text>
</comment>
<dbReference type="Gene3D" id="1.10.4080.10">
    <property type="entry name" value="ADP-ribosylation/Crystallin J1"/>
    <property type="match status" value="1"/>
</dbReference>
<dbReference type="SUPFAM" id="SSF101478">
    <property type="entry name" value="ADP-ribosylglycohydrolase"/>
    <property type="match status" value="1"/>
</dbReference>
<keyword evidence="3" id="KW-0479">Metal-binding</keyword>
<gene>
    <name evidence="5" type="ORF">SAMN05443287_10251</name>
</gene>
<dbReference type="Proteomes" id="UP000198707">
    <property type="component" value="Unassembled WGS sequence"/>
</dbReference>
<dbReference type="InterPro" id="IPR005502">
    <property type="entry name" value="Ribosyl_crysJ1"/>
</dbReference>
<evidence type="ECO:0000256" key="4">
    <source>
        <dbReference type="SAM" id="MobiDB-lite"/>
    </source>
</evidence>
<accession>A0A1H6U083</accession>
<dbReference type="PANTHER" id="PTHR16222">
    <property type="entry name" value="ADP-RIBOSYLGLYCOHYDROLASE"/>
    <property type="match status" value="1"/>
</dbReference>
<feature type="binding site" evidence="3">
    <location>
        <position position="265"/>
    </location>
    <ligand>
        <name>Mg(2+)</name>
        <dbReference type="ChEBI" id="CHEBI:18420"/>
        <label>1</label>
    </ligand>
</feature>
<feature type="binding site" evidence="3">
    <location>
        <position position="266"/>
    </location>
    <ligand>
        <name>Mg(2+)</name>
        <dbReference type="ChEBI" id="CHEBI:18420"/>
        <label>1</label>
    </ligand>
</feature>
<comment type="cofactor">
    <cofactor evidence="3">
        <name>Mg(2+)</name>
        <dbReference type="ChEBI" id="CHEBI:18420"/>
    </cofactor>
    <text evidence="3">Binds 2 magnesium ions per subunit.</text>
</comment>
<evidence type="ECO:0000313" key="6">
    <source>
        <dbReference type="Proteomes" id="UP000198707"/>
    </source>
</evidence>
<evidence type="ECO:0000256" key="3">
    <source>
        <dbReference type="PIRSR" id="PIRSR605502-1"/>
    </source>
</evidence>
<dbReference type="InterPro" id="IPR036705">
    <property type="entry name" value="Ribosyl_crysJ1_sf"/>
</dbReference>
<feature type="binding site" evidence="3">
    <location>
        <position position="65"/>
    </location>
    <ligand>
        <name>Mg(2+)</name>
        <dbReference type="ChEBI" id="CHEBI:18420"/>
        <label>1</label>
    </ligand>
</feature>
<dbReference type="InterPro" id="IPR050792">
    <property type="entry name" value="ADP-ribosylglycohydrolase"/>
</dbReference>
<keyword evidence="6" id="KW-1185">Reference proteome</keyword>
<keyword evidence="3" id="KW-0460">Magnesium</keyword>
<dbReference type="GO" id="GO:0046872">
    <property type="term" value="F:metal ion binding"/>
    <property type="evidence" value="ECO:0007669"/>
    <property type="project" value="UniProtKB-KW"/>
</dbReference>
<organism evidence="5 6">
    <name type="scientific">Micromonospora phaseoli</name>
    <dbReference type="NCBI Taxonomy" id="1144548"/>
    <lineage>
        <taxon>Bacteria</taxon>
        <taxon>Bacillati</taxon>
        <taxon>Actinomycetota</taxon>
        <taxon>Actinomycetes</taxon>
        <taxon>Micromonosporales</taxon>
        <taxon>Micromonosporaceae</taxon>
        <taxon>Micromonospora</taxon>
    </lineage>
</organism>
<dbReference type="EMBL" id="FNYV01000002">
    <property type="protein sequence ID" value="SEI85709.1"/>
    <property type="molecule type" value="Genomic_DNA"/>
</dbReference>
<feature type="binding site" evidence="3">
    <location>
        <position position="263"/>
    </location>
    <ligand>
        <name>Mg(2+)</name>
        <dbReference type="ChEBI" id="CHEBI:18420"/>
        <label>1</label>
    </ligand>
</feature>
<dbReference type="STRING" id="1144548.SAMN05443287_10251"/>
<dbReference type="GO" id="GO:0016787">
    <property type="term" value="F:hydrolase activity"/>
    <property type="evidence" value="ECO:0007669"/>
    <property type="project" value="UniProtKB-KW"/>
</dbReference>
<feature type="binding site" evidence="3">
    <location>
        <position position="63"/>
    </location>
    <ligand>
        <name>Mg(2+)</name>
        <dbReference type="ChEBI" id="CHEBI:18420"/>
        <label>1</label>
    </ligand>
</feature>
<feature type="region of interest" description="Disordered" evidence="4">
    <location>
        <begin position="118"/>
        <end position="137"/>
    </location>
</feature>
<dbReference type="AlphaFoldDB" id="A0A1H6U083"/>